<feature type="transmembrane region" description="Helical" evidence="7">
    <location>
        <begin position="464"/>
        <end position="486"/>
    </location>
</feature>
<dbReference type="PANTHER" id="PTHR23504:SF15">
    <property type="entry name" value="MAJOR FACILITATOR SUPERFAMILY (MFS) PROFILE DOMAIN-CONTAINING PROTEIN"/>
    <property type="match status" value="1"/>
</dbReference>
<dbReference type="Gene3D" id="1.20.1250.20">
    <property type="entry name" value="MFS general substrate transporter like domains"/>
    <property type="match status" value="1"/>
</dbReference>
<dbReference type="PRINTS" id="PR01035">
    <property type="entry name" value="TCRTETA"/>
</dbReference>
<keyword evidence="3 7" id="KW-0812">Transmembrane</keyword>
<dbReference type="CDD" id="cd17330">
    <property type="entry name" value="MFS_SLC46_TetA_like"/>
    <property type="match status" value="1"/>
</dbReference>
<dbReference type="GO" id="GO:0016020">
    <property type="term" value="C:membrane"/>
    <property type="evidence" value="ECO:0007669"/>
    <property type="project" value="UniProtKB-SubCell"/>
</dbReference>
<protein>
    <submittedName>
        <fullName evidence="10">MFS domain-containing protein</fullName>
    </submittedName>
</protein>
<evidence type="ECO:0000256" key="7">
    <source>
        <dbReference type="SAM" id="Phobius"/>
    </source>
</evidence>
<dbReference type="EnsemblFungi" id="PTTG_03665-t43_1">
    <property type="protein sequence ID" value="PTTG_03665-t43_1-p1"/>
    <property type="gene ID" value="PTTG_03665"/>
</dbReference>
<feature type="transmembrane region" description="Helical" evidence="7">
    <location>
        <begin position="231"/>
        <end position="253"/>
    </location>
</feature>
<keyword evidence="5 7" id="KW-0472">Membrane</keyword>
<reference evidence="10 11" key="3">
    <citation type="journal article" date="2017" name="G3 (Bethesda)">
        <title>Comparative analysis highlights variable genome content of wheat rusts and divergence of the mating loci.</title>
        <authorList>
            <person name="Cuomo C.A."/>
            <person name="Bakkeren G."/>
            <person name="Khalil H.B."/>
            <person name="Panwar V."/>
            <person name="Joly D."/>
            <person name="Linning R."/>
            <person name="Sakthikumar S."/>
            <person name="Song X."/>
            <person name="Adiconis X."/>
            <person name="Fan L."/>
            <person name="Goldberg J.M."/>
            <person name="Levin J.Z."/>
            <person name="Young S."/>
            <person name="Zeng Q."/>
            <person name="Anikster Y."/>
            <person name="Bruce M."/>
            <person name="Wang M."/>
            <person name="Yin C."/>
            <person name="McCallum B."/>
            <person name="Szabo L.J."/>
            <person name="Hulbert S."/>
            <person name="Chen X."/>
            <person name="Fellers J.P."/>
        </authorList>
    </citation>
    <scope>NUCLEOTIDE SEQUENCE</scope>
    <source>
        <strain evidence="11">Isolate 1-1 / race 1 (BBBD)</strain>
        <strain evidence="10">isolate 1-1 / race 1 (BBBD)</strain>
    </source>
</reference>
<feature type="transmembrane region" description="Helical" evidence="7">
    <location>
        <begin position="492"/>
        <end position="512"/>
    </location>
</feature>
<feature type="transmembrane region" description="Helical" evidence="7">
    <location>
        <begin position="356"/>
        <end position="375"/>
    </location>
</feature>
<evidence type="ECO:0000256" key="3">
    <source>
        <dbReference type="ARBA" id="ARBA00022692"/>
    </source>
</evidence>
<organism evidence="9">
    <name type="scientific">Puccinia triticina (isolate 1-1 / race 1 (BBBD))</name>
    <name type="common">Brown leaf rust fungus</name>
    <dbReference type="NCBI Taxonomy" id="630390"/>
    <lineage>
        <taxon>Eukaryota</taxon>
        <taxon>Fungi</taxon>
        <taxon>Dikarya</taxon>
        <taxon>Basidiomycota</taxon>
        <taxon>Pucciniomycotina</taxon>
        <taxon>Pucciniomycetes</taxon>
        <taxon>Pucciniales</taxon>
        <taxon>Pucciniaceae</taxon>
        <taxon>Puccinia</taxon>
    </lineage>
</organism>
<gene>
    <name evidence="9" type="ORF">PTTG_03665</name>
</gene>
<evidence type="ECO:0000256" key="1">
    <source>
        <dbReference type="ARBA" id="ARBA00004141"/>
    </source>
</evidence>
<feature type="transmembrane region" description="Helical" evidence="7">
    <location>
        <begin position="421"/>
        <end position="443"/>
    </location>
</feature>
<evidence type="ECO:0000313" key="11">
    <source>
        <dbReference type="Proteomes" id="UP000005240"/>
    </source>
</evidence>
<evidence type="ECO:0000256" key="4">
    <source>
        <dbReference type="ARBA" id="ARBA00022989"/>
    </source>
</evidence>
<name>A0A180GLQ4_PUCT1</name>
<dbReference type="EMBL" id="ADAS02000049">
    <property type="protein sequence ID" value="OAV93575.1"/>
    <property type="molecule type" value="Genomic_DNA"/>
</dbReference>
<sequence length="526" mass="57344">MASNPSNERKPLLSRASSSVESTEDAEQQHAQSLLAEGSHSHSRPQERASRTPLPVRQLVVLCMMRISEPISYTLIFPFINQMLEDMKVTEDPRQIGYYAGVIESLFAIGQLLTAIFWGRLSDKIGRKPVMMTGLLGMAVSVILFGLQKTYCGLIICRFLAGMMNGNVAVLQSIVGEITDATNFADAASYLPLCFAIGSIVGPIIGGYLSLPAQQYPSLFGGSALLIEYPYFLPCLVGGLLNFASIIVGFFFMEETLVTKKKRPATTISANDCRADYGTITTNVDAMEPTDVMMSPAIIIHAKPPSIRSLCTQPLLMVLLSLGLMHFQNTAWGAIVPLYSYTKIENGGLGLGLDDIGFMLSTSGFGMIVVQLWVFPALQRRFGALRVFQLTLGLFTISTILPPLVTYLARLPNTKVSSTVAYMSAVLMLRSPTTMCYVCTLMMTKMLSPNTLALGTLNGMTQTVRAFAQAVAPVVGTSLYAFSISLNILGGNFVWIIMVLICLITHAFSLMIKPQSFEQAKNVRNH</sequence>
<dbReference type="PROSITE" id="PS50850">
    <property type="entry name" value="MFS"/>
    <property type="match status" value="1"/>
</dbReference>
<dbReference type="InterPro" id="IPR001958">
    <property type="entry name" value="Tet-R_TetA/multi-R_MdtG-like"/>
</dbReference>
<feature type="region of interest" description="Disordered" evidence="6">
    <location>
        <begin position="1"/>
        <end position="51"/>
    </location>
</feature>
<keyword evidence="4 7" id="KW-1133">Transmembrane helix</keyword>
<proteinExistence type="predicted"/>
<feature type="transmembrane region" description="Helical" evidence="7">
    <location>
        <begin position="130"/>
        <end position="147"/>
    </location>
</feature>
<evidence type="ECO:0000259" key="8">
    <source>
        <dbReference type="PROSITE" id="PS50850"/>
    </source>
</evidence>
<accession>A0A180GLQ4</accession>
<evidence type="ECO:0000256" key="2">
    <source>
        <dbReference type="ARBA" id="ARBA00022448"/>
    </source>
</evidence>
<dbReference type="SUPFAM" id="SSF103473">
    <property type="entry name" value="MFS general substrate transporter"/>
    <property type="match status" value="1"/>
</dbReference>
<dbReference type="GO" id="GO:0022857">
    <property type="term" value="F:transmembrane transporter activity"/>
    <property type="evidence" value="ECO:0007669"/>
    <property type="project" value="InterPro"/>
</dbReference>
<dbReference type="InterPro" id="IPR020846">
    <property type="entry name" value="MFS_dom"/>
</dbReference>
<reference evidence="9" key="1">
    <citation type="submission" date="2009-11" db="EMBL/GenBank/DDBJ databases">
        <authorList>
            <consortium name="The Broad Institute Genome Sequencing Platform"/>
            <person name="Ward D."/>
            <person name="Feldgarden M."/>
            <person name="Earl A."/>
            <person name="Young S.K."/>
            <person name="Zeng Q."/>
            <person name="Koehrsen M."/>
            <person name="Alvarado L."/>
            <person name="Berlin A."/>
            <person name="Bochicchio J."/>
            <person name="Borenstein D."/>
            <person name="Chapman S.B."/>
            <person name="Chen Z."/>
            <person name="Engels R."/>
            <person name="Freedman E."/>
            <person name="Gellesch M."/>
            <person name="Goldberg J."/>
            <person name="Griggs A."/>
            <person name="Gujja S."/>
            <person name="Heilman E."/>
            <person name="Heiman D."/>
            <person name="Hepburn T."/>
            <person name="Howarth C."/>
            <person name="Jen D."/>
            <person name="Larson L."/>
            <person name="Lewis B."/>
            <person name="Mehta T."/>
            <person name="Park D."/>
            <person name="Pearson M."/>
            <person name="Roberts A."/>
            <person name="Saif S."/>
            <person name="Shea T."/>
            <person name="Shenoy N."/>
            <person name="Sisk P."/>
            <person name="Stolte C."/>
            <person name="Sykes S."/>
            <person name="Thomson T."/>
            <person name="Walk T."/>
            <person name="White J."/>
            <person name="Yandava C."/>
            <person name="Izard J."/>
            <person name="Baranova O.V."/>
            <person name="Blanton J.M."/>
            <person name="Tanner A.C."/>
            <person name="Dewhirst F.E."/>
            <person name="Haas B."/>
            <person name="Nusbaum C."/>
            <person name="Birren B."/>
        </authorList>
    </citation>
    <scope>NUCLEOTIDE SEQUENCE [LARGE SCALE GENOMIC DNA]</scope>
    <source>
        <strain evidence="9">1-1 BBBD Race 1</strain>
    </source>
</reference>
<dbReference type="OrthoDB" id="419616at2759"/>
<evidence type="ECO:0000313" key="9">
    <source>
        <dbReference type="EMBL" id="OAV93575.1"/>
    </source>
</evidence>
<comment type="subcellular location">
    <subcellularLocation>
        <location evidence="1">Membrane</location>
        <topology evidence="1">Multi-pass membrane protein</topology>
    </subcellularLocation>
</comment>
<keyword evidence="11" id="KW-1185">Reference proteome</keyword>
<dbReference type="InterPro" id="IPR036259">
    <property type="entry name" value="MFS_trans_sf"/>
</dbReference>
<evidence type="ECO:0000256" key="6">
    <source>
        <dbReference type="SAM" id="MobiDB-lite"/>
    </source>
</evidence>
<dbReference type="Pfam" id="PF07690">
    <property type="entry name" value="MFS_1"/>
    <property type="match status" value="1"/>
</dbReference>
<feature type="transmembrane region" description="Helical" evidence="7">
    <location>
        <begin position="96"/>
        <end position="118"/>
    </location>
</feature>
<reference evidence="9" key="2">
    <citation type="submission" date="2016-05" db="EMBL/GenBank/DDBJ databases">
        <title>Comparative analysis highlights variable genome content of wheat rusts and divergence of the mating loci.</title>
        <authorList>
            <person name="Cuomo C.A."/>
            <person name="Bakkeren G."/>
            <person name="Szabo L."/>
            <person name="Khalil H."/>
            <person name="Joly D."/>
            <person name="Goldberg J."/>
            <person name="Young S."/>
            <person name="Zeng Q."/>
            <person name="Fellers J."/>
        </authorList>
    </citation>
    <scope>NUCLEOTIDE SEQUENCE [LARGE SCALE GENOMIC DNA]</scope>
    <source>
        <strain evidence="9">1-1 BBBD Race 1</strain>
    </source>
</reference>
<keyword evidence="2" id="KW-0813">Transport</keyword>
<dbReference type="VEuPathDB" id="FungiDB:PTTG_03665"/>
<evidence type="ECO:0000313" key="10">
    <source>
        <dbReference type="EnsemblFungi" id="PTTG_03665-t43_1-p1"/>
    </source>
</evidence>
<feature type="transmembrane region" description="Helical" evidence="7">
    <location>
        <begin position="187"/>
        <end position="211"/>
    </location>
</feature>
<dbReference type="PANTHER" id="PTHR23504">
    <property type="entry name" value="MAJOR FACILITATOR SUPERFAMILY DOMAIN-CONTAINING PROTEIN 10"/>
    <property type="match status" value="1"/>
</dbReference>
<feature type="domain" description="Major facilitator superfamily (MFS) profile" evidence="8">
    <location>
        <begin position="58"/>
        <end position="517"/>
    </location>
</feature>
<feature type="transmembrane region" description="Helical" evidence="7">
    <location>
        <begin position="387"/>
        <end position="409"/>
    </location>
</feature>
<dbReference type="InterPro" id="IPR011701">
    <property type="entry name" value="MFS"/>
</dbReference>
<dbReference type="AlphaFoldDB" id="A0A180GLQ4"/>
<reference evidence="10" key="4">
    <citation type="submission" date="2025-05" db="UniProtKB">
        <authorList>
            <consortium name="EnsemblFungi"/>
        </authorList>
    </citation>
    <scope>IDENTIFICATION</scope>
    <source>
        <strain evidence="10">isolate 1-1 / race 1 (BBBD)</strain>
    </source>
</reference>
<evidence type="ECO:0000256" key="5">
    <source>
        <dbReference type="ARBA" id="ARBA00023136"/>
    </source>
</evidence>
<dbReference type="Proteomes" id="UP000005240">
    <property type="component" value="Unassembled WGS sequence"/>
</dbReference>
<feature type="transmembrane region" description="Helical" evidence="7">
    <location>
        <begin position="315"/>
        <end position="336"/>
    </location>
</feature>